<dbReference type="AlphaFoldDB" id="A0A023X503"/>
<dbReference type="PROSITE" id="PS50206">
    <property type="entry name" value="RHODANESE_3"/>
    <property type="match status" value="2"/>
</dbReference>
<dbReference type="InterPro" id="IPR001307">
    <property type="entry name" value="Thiosulphate_STrfase_CS"/>
</dbReference>
<dbReference type="InterPro" id="IPR051126">
    <property type="entry name" value="Thiosulfate_sulfurtransferase"/>
</dbReference>
<keyword evidence="8" id="KW-1185">Reference proteome</keyword>
<protein>
    <recommendedName>
        <fullName evidence="3">Sulfurtransferase</fullName>
    </recommendedName>
</protein>
<dbReference type="Proteomes" id="UP001281130">
    <property type="component" value="Unassembled WGS sequence"/>
</dbReference>
<keyword evidence="3 6" id="KW-0808">Transferase</keyword>
<evidence type="ECO:0000313" key="7">
    <source>
        <dbReference type="EMBL" id="MDX5894715.1"/>
    </source>
</evidence>
<keyword evidence="4" id="KW-1133">Transmembrane helix</keyword>
<dbReference type="eggNOG" id="COG2897">
    <property type="taxonomic scope" value="Bacteria"/>
</dbReference>
<sequence length="317" mass="35948">MASAKTGGYTRPEMLAETDWLLERLDDPNVRIIDCRDEPAHYDSSHIPGAVYMNYKKTKTKDGGLHVLTPEEAAKTFGEMGIGDDNEVVVYDDVGSYAGRVWWTLFHLGHQNVRILNGGWTKWIAEGKPVTREIPKPRFATFTPRPRNDDMATADELLQKLNDPNTVIFDTRSGVEYFGILEKFGYRERARRGGHVPSARWVNWTRSLERDHTIKPARELNEMFRREGFDPHKETIVYCQSAARSGHQLFTLKLLGYDNVKNYDGSWKEWGNSDRPIQTKPMPSRATAGAVAVGVFALLALTATFYAAGRAGRRLLR</sequence>
<keyword evidence="4" id="KW-0812">Transmembrane</keyword>
<dbReference type="PATRIC" id="fig|42256.3.peg.2065"/>
<dbReference type="Proteomes" id="UP000025229">
    <property type="component" value="Chromosome"/>
</dbReference>
<dbReference type="RefSeq" id="WP_051589676.1">
    <property type="nucleotide sequence ID" value="NZ_CP007514.1"/>
</dbReference>
<evidence type="ECO:0000259" key="5">
    <source>
        <dbReference type="PROSITE" id="PS50206"/>
    </source>
</evidence>
<evidence type="ECO:0000256" key="3">
    <source>
        <dbReference type="RuleBase" id="RU000507"/>
    </source>
</evidence>
<dbReference type="PANTHER" id="PTHR43855:SF1">
    <property type="entry name" value="THIOSULFATE SULFURTRANSFERASE"/>
    <property type="match status" value="1"/>
</dbReference>
<keyword evidence="4" id="KW-0472">Membrane</keyword>
<evidence type="ECO:0000256" key="1">
    <source>
        <dbReference type="ARBA" id="ARBA00022737"/>
    </source>
</evidence>
<dbReference type="PANTHER" id="PTHR43855">
    <property type="entry name" value="THIOSULFATE SULFURTRANSFERASE"/>
    <property type="match status" value="1"/>
</dbReference>
<organism evidence="6 8">
    <name type="scientific">Rubrobacter radiotolerans</name>
    <name type="common">Arthrobacter radiotolerans</name>
    <dbReference type="NCBI Taxonomy" id="42256"/>
    <lineage>
        <taxon>Bacteria</taxon>
        <taxon>Bacillati</taxon>
        <taxon>Actinomycetota</taxon>
        <taxon>Rubrobacteria</taxon>
        <taxon>Rubrobacterales</taxon>
        <taxon>Rubrobacteraceae</taxon>
        <taxon>Rubrobacter</taxon>
    </lineage>
</organism>
<dbReference type="OrthoDB" id="9770030at2"/>
<evidence type="ECO:0000313" key="6">
    <source>
        <dbReference type="EMBL" id="AHY47311.1"/>
    </source>
</evidence>
<dbReference type="SMART" id="SM00450">
    <property type="entry name" value="RHOD"/>
    <property type="match status" value="2"/>
</dbReference>
<dbReference type="Gene3D" id="3.40.250.10">
    <property type="entry name" value="Rhodanese-like domain"/>
    <property type="match status" value="2"/>
</dbReference>
<evidence type="ECO:0000256" key="2">
    <source>
        <dbReference type="ARBA" id="ARBA00047549"/>
    </source>
</evidence>
<reference evidence="7" key="2">
    <citation type="submission" date="2023-11" db="EMBL/GenBank/DDBJ databases">
        <title>MicrobeMod: A computational toolkit for identifying prokaryotic methylation and restriction-modification with nanopore sequencing.</title>
        <authorList>
            <person name="Crits-Christoph A."/>
            <person name="Kang S.C."/>
            <person name="Lee H."/>
            <person name="Ostrov N."/>
        </authorList>
    </citation>
    <scope>NUCLEOTIDE SEQUENCE</scope>
    <source>
        <strain evidence="7">ATCC 51242</strain>
    </source>
</reference>
<dbReference type="HOGENOM" id="CLU_031618_1_3_11"/>
<dbReference type="PROSITE" id="PS00683">
    <property type="entry name" value="RHODANESE_2"/>
    <property type="match status" value="1"/>
</dbReference>
<dbReference type="EMBL" id="CP007514">
    <property type="protein sequence ID" value="AHY47311.1"/>
    <property type="molecule type" value="Genomic_DNA"/>
</dbReference>
<gene>
    <name evidence="6" type="ORF">RradSPS_2028</name>
    <name evidence="7" type="ORF">SIL72_11855</name>
</gene>
<name>A0A023X503_RUBRA</name>
<dbReference type="GO" id="GO:0004792">
    <property type="term" value="F:thiosulfate-cyanide sulfurtransferase activity"/>
    <property type="evidence" value="ECO:0007669"/>
    <property type="project" value="UniProtKB-EC"/>
</dbReference>
<keyword evidence="1" id="KW-0677">Repeat</keyword>
<evidence type="ECO:0000313" key="8">
    <source>
        <dbReference type="Proteomes" id="UP000025229"/>
    </source>
</evidence>
<dbReference type="CDD" id="cd01448">
    <property type="entry name" value="TST_Repeat_1"/>
    <property type="match status" value="1"/>
</dbReference>
<feature type="transmembrane region" description="Helical" evidence="4">
    <location>
        <begin position="286"/>
        <end position="308"/>
    </location>
</feature>
<comment type="catalytic activity">
    <reaction evidence="2">
        <text>thiosulfate + hydrogen cyanide = thiocyanate + sulfite + 2 H(+)</text>
        <dbReference type="Rhea" id="RHEA:16881"/>
        <dbReference type="ChEBI" id="CHEBI:15378"/>
        <dbReference type="ChEBI" id="CHEBI:17359"/>
        <dbReference type="ChEBI" id="CHEBI:18022"/>
        <dbReference type="ChEBI" id="CHEBI:18407"/>
        <dbReference type="ChEBI" id="CHEBI:33542"/>
        <dbReference type="EC" id="2.8.1.1"/>
    </reaction>
</comment>
<feature type="domain" description="Rhodanese" evidence="5">
    <location>
        <begin position="162"/>
        <end position="279"/>
    </location>
</feature>
<proteinExistence type="predicted"/>
<dbReference type="SUPFAM" id="SSF52821">
    <property type="entry name" value="Rhodanese/Cell cycle control phosphatase"/>
    <property type="match status" value="2"/>
</dbReference>
<dbReference type="InterPro" id="IPR001763">
    <property type="entry name" value="Rhodanese-like_dom"/>
</dbReference>
<evidence type="ECO:0000256" key="4">
    <source>
        <dbReference type="SAM" id="Phobius"/>
    </source>
</evidence>
<dbReference type="InterPro" id="IPR036873">
    <property type="entry name" value="Rhodanese-like_dom_sf"/>
</dbReference>
<dbReference type="KEGG" id="rrd:RradSPS_2028"/>
<dbReference type="STRING" id="42256.RradSPS_2028"/>
<accession>A0A023X503</accession>
<dbReference type="CDD" id="cd01449">
    <property type="entry name" value="TST_Repeat_2"/>
    <property type="match status" value="1"/>
</dbReference>
<feature type="domain" description="Rhodanese" evidence="5">
    <location>
        <begin position="26"/>
        <end position="132"/>
    </location>
</feature>
<reference evidence="6 8" key="1">
    <citation type="submission" date="2014-03" db="EMBL/GenBank/DDBJ databases">
        <title>Complete genome sequence of the Radio-Resistant Rubrobacter radiotolerans RSPS-4.</title>
        <authorList>
            <person name="Egas C.C."/>
            <person name="Barroso C.C."/>
            <person name="Froufe H.J.C."/>
            <person name="Pacheco J.J."/>
            <person name="Albuquerque L.L."/>
            <person name="da Costa M.M.S."/>
        </authorList>
    </citation>
    <scope>NUCLEOTIDE SEQUENCE [LARGE SCALE GENOMIC DNA]</scope>
    <source>
        <strain evidence="6 8">RSPS-4</strain>
    </source>
</reference>
<dbReference type="Pfam" id="PF00581">
    <property type="entry name" value="Rhodanese"/>
    <property type="match status" value="2"/>
</dbReference>
<dbReference type="EMBL" id="JAWXXX010000001">
    <property type="protein sequence ID" value="MDX5894715.1"/>
    <property type="molecule type" value="Genomic_DNA"/>
</dbReference>